<keyword evidence="8" id="KW-0206">Cytoskeleton</keyword>
<dbReference type="FunFam" id="1.20.58.60:FF:000043">
    <property type="entry name" value="Spectrin alpha chain, non-erythrocytic 1"/>
    <property type="match status" value="1"/>
</dbReference>
<dbReference type="EMBL" id="UYRR01004087">
    <property type="protein sequence ID" value="VDK20749.1"/>
    <property type="molecule type" value="Genomic_DNA"/>
</dbReference>
<dbReference type="GO" id="GO:0008017">
    <property type="term" value="F:microtubule binding"/>
    <property type="evidence" value="ECO:0007669"/>
    <property type="project" value="UniProtKB-ARBA"/>
</dbReference>
<dbReference type="GO" id="GO:0016328">
    <property type="term" value="C:lateral plasma membrane"/>
    <property type="evidence" value="ECO:0007669"/>
    <property type="project" value="UniProtKB-ARBA"/>
</dbReference>
<dbReference type="GO" id="GO:0042062">
    <property type="term" value="P:long-term strengthening of neuromuscular junction"/>
    <property type="evidence" value="ECO:0007669"/>
    <property type="project" value="UniProtKB-ARBA"/>
</dbReference>
<evidence type="ECO:0000256" key="7">
    <source>
        <dbReference type="ARBA" id="ARBA00023203"/>
    </source>
</evidence>
<dbReference type="Pfam" id="PF00435">
    <property type="entry name" value="Spectrin"/>
    <property type="match status" value="3"/>
</dbReference>
<dbReference type="GO" id="GO:0005856">
    <property type="term" value="C:cytoskeleton"/>
    <property type="evidence" value="ECO:0007669"/>
    <property type="project" value="UniProtKB-SubCell"/>
</dbReference>
<dbReference type="GO" id="GO:0045169">
    <property type="term" value="C:fusome"/>
    <property type="evidence" value="ECO:0007669"/>
    <property type="project" value="UniProtKB-ARBA"/>
</dbReference>
<evidence type="ECO:0000256" key="4">
    <source>
        <dbReference type="ARBA" id="ARBA00022490"/>
    </source>
</evidence>
<dbReference type="InterPro" id="IPR002017">
    <property type="entry name" value="Spectrin_repeat"/>
</dbReference>
<dbReference type="GO" id="GO:0051693">
    <property type="term" value="P:actin filament capping"/>
    <property type="evidence" value="ECO:0007669"/>
    <property type="project" value="UniProtKB-KW"/>
</dbReference>
<dbReference type="CDD" id="cd00176">
    <property type="entry name" value="SPEC"/>
    <property type="match status" value="2"/>
</dbReference>
<keyword evidence="5" id="KW-0597">Phosphoprotein</keyword>
<gene>
    <name evidence="9" type="ORF">ASIM_LOCUS2860</name>
</gene>
<dbReference type="GO" id="GO:0003779">
    <property type="term" value="F:actin binding"/>
    <property type="evidence" value="ECO:0007669"/>
    <property type="project" value="UniProtKB-KW"/>
</dbReference>
<reference evidence="9 10" key="1">
    <citation type="submission" date="2018-11" db="EMBL/GenBank/DDBJ databases">
        <authorList>
            <consortium name="Pathogen Informatics"/>
        </authorList>
    </citation>
    <scope>NUCLEOTIDE SEQUENCE [LARGE SCALE GENOMIC DNA]</scope>
</reference>
<dbReference type="OrthoDB" id="10065835at2759"/>
<dbReference type="PANTHER" id="PTHR11915">
    <property type="entry name" value="SPECTRIN/FILAMIN RELATED CYTOSKELETAL PROTEIN"/>
    <property type="match status" value="1"/>
</dbReference>
<comment type="similarity">
    <text evidence="2">Belongs to the spectrin family.</text>
</comment>
<evidence type="ECO:0000256" key="6">
    <source>
        <dbReference type="ARBA" id="ARBA00022737"/>
    </source>
</evidence>
<dbReference type="AlphaFoldDB" id="A0A3P6NDP5"/>
<keyword evidence="3" id="KW-0117">Actin capping</keyword>
<dbReference type="GO" id="GO:0007026">
    <property type="term" value="P:negative regulation of microtubule depolymerization"/>
    <property type="evidence" value="ECO:0007669"/>
    <property type="project" value="UniProtKB-ARBA"/>
</dbReference>
<protein>
    <submittedName>
        <fullName evidence="9">Uncharacterized protein</fullName>
    </submittedName>
</protein>
<evidence type="ECO:0000256" key="8">
    <source>
        <dbReference type="ARBA" id="ARBA00023212"/>
    </source>
</evidence>
<dbReference type="Proteomes" id="UP000267096">
    <property type="component" value="Unassembled WGS sequence"/>
</dbReference>
<evidence type="ECO:0000256" key="2">
    <source>
        <dbReference type="ARBA" id="ARBA00006826"/>
    </source>
</evidence>
<proteinExistence type="inferred from homology"/>
<keyword evidence="4" id="KW-0963">Cytoplasm</keyword>
<evidence type="ECO:0000313" key="9">
    <source>
        <dbReference type="EMBL" id="VDK20749.1"/>
    </source>
</evidence>
<keyword evidence="10" id="KW-1185">Reference proteome</keyword>
<keyword evidence="7" id="KW-0009">Actin-binding</keyword>
<dbReference type="InterPro" id="IPR018159">
    <property type="entry name" value="Spectrin/alpha-actinin"/>
</dbReference>
<evidence type="ECO:0000256" key="5">
    <source>
        <dbReference type="ARBA" id="ARBA00022553"/>
    </source>
</evidence>
<dbReference type="FunFam" id="1.20.58.60:FF:000020">
    <property type="entry name" value="Spectrin alpha chain, non-erythrocytic 1"/>
    <property type="match status" value="2"/>
</dbReference>
<dbReference type="SUPFAM" id="SSF46966">
    <property type="entry name" value="Spectrin repeat"/>
    <property type="match status" value="2"/>
</dbReference>
<evidence type="ECO:0000256" key="3">
    <source>
        <dbReference type="ARBA" id="ARBA00022467"/>
    </source>
</evidence>
<keyword evidence="6" id="KW-0677">Repeat</keyword>
<accession>A0A3P6NDP5</accession>
<dbReference type="SMART" id="SM00150">
    <property type="entry name" value="SPEC"/>
    <property type="match status" value="4"/>
</dbReference>
<organism evidence="9 10">
    <name type="scientific">Anisakis simplex</name>
    <name type="common">Herring worm</name>
    <dbReference type="NCBI Taxonomy" id="6269"/>
    <lineage>
        <taxon>Eukaryota</taxon>
        <taxon>Metazoa</taxon>
        <taxon>Ecdysozoa</taxon>
        <taxon>Nematoda</taxon>
        <taxon>Chromadorea</taxon>
        <taxon>Rhabditida</taxon>
        <taxon>Spirurina</taxon>
        <taxon>Ascaridomorpha</taxon>
        <taxon>Ascaridoidea</taxon>
        <taxon>Anisakidae</taxon>
        <taxon>Anisakis</taxon>
        <taxon>Anisakis simplex complex</taxon>
    </lineage>
</organism>
<evidence type="ECO:0000313" key="10">
    <source>
        <dbReference type="Proteomes" id="UP000267096"/>
    </source>
</evidence>
<sequence length="393" mass="45730">MLEADITAHADRVGEMNQQADSLLESGQFDQPEIEERRRAICDRYERIRQLADVRRDKLNKAITVHQFIRDIDDEESWIKEKKLLVSSDDYGRDLTGVQNLRKKHRRLDNELASHEPQMQLVREKGLELLQSSDVGVPEIRQRMTALEEVEEEEAWMNEKQQILSSDNFGENMAGVQGLLKKHDAFEADLALHTQRVNQLIEEGEKLIAAGNHHSPLIKARCDQLKARLNEIGELAKRRLLRLRDNSAYLQFMWKCDVVESWIAEKEQQVRSDDYGRDLSSVQILLTKQEAFDAGLNAFEHEGIQRITELKDQLVNSHHAQTPNIEKRHQNVIARWQQLLANSEARRQKLLKMQEQYKQIEELYLTFAKKVGSFRLIFFVTSFTHVSGEAIEK</sequence>
<comment type="subcellular location">
    <subcellularLocation>
        <location evidence="1">Cytoplasm</location>
        <location evidence="1">Cytoskeleton</location>
    </subcellularLocation>
</comment>
<dbReference type="Gene3D" id="1.20.58.60">
    <property type="match status" value="4"/>
</dbReference>
<evidence type="ECO:0000256" key="1">
    <source>
        <dbReference type="ARBA" id="ARBA00004245"/>
    </source>
</evidence>
<name>A0A3P6NDP5_ANISI</name>